<dbReference type="InterPro" id="IPR003356">
    <property type="entry name" value="DNA_methylase_A-5"/>
</dbReference>
<evidence type="ECO:0000313" key="9">
    <source>
        <dbReference type="Proteomes" id="UP001169063"/>
    </source>
</evidence>
<evidence type="ECO:0000256" key="1">
    <source>
        <dbReference type="ARBA" id="ARBA00006594"/>
    </source>
</evidence>
<dbReference type="Gene3D" id="3.40.50.150">
    <property type="entry name" value="Vaccinia Virus protein VP39"/>
    <property type="match status" value="1"/>
</dbReference>
<evidence type="ECO:0000256" key="5">
    <source>
        <dbReference type="ARBA" id="ARBA00047942"/>
    </source>
</evidence>
<accession>A0ABT8SK25</accession>
<comment type="caution">
    <text evidence="8">The sequence shown here is derived from an EMBL/GenBank/DDBJ whole genome shotgun (WGS) entry which is preliminary data.</text>
</comment>
<dbReference type="InterPro" id="IPR041635">
    <property type="entry name" value="Type_ISP_LLaBIII_C"/>
</dbReference>
<dbReference type="EC" id="2.1.1.72" evidence="2"/>
<comment type="catalytic activity">
    <reaction evidence="5">
        <text>a 2'-deoxyadenosine in DNA + S-adenosyl-L-methionine = an N(6)-methyl-2'-deoxyadenosine in DNA + S-adenosyl-L-homocysteine + H(+)</text>
        <dbReference type="Rhea" id="RHEA:15197"/>
        <dbReference type="Rhea" id="RHEA-COMP:12418"/>
        <dbReference type="Rhea" id="RHEA-COMP:12419"/>
        <dbReference type="ChEBI" id="CHEBI:15378"/>
        <dbReference type="ChEBI" id="CHEBI:57856"/>
        <dbReference type="ChEBI" id="CHEBI:59789"/>
        <dbReference type="ChEBI" id="CHEBI:90615"/>
        <dbReference type="ChEBI" id="CHEBI:90616"/>
        <dbReference type="EC" id="2.1.1.72"/>
    </reaction>
</comment>
<keyword evidence="9" id="KW-1185">Reference proteome</keyword>
<dbReference type="GO" id="GO:0032259">
    <property type="term" value="P:methylation"/>
    <property type="evidence" value="ECO:0007669"/>
    <property type="project" value="UniProtKB-KW"/>
</dbReference>
<dbReference type="PRINTS" id="PR00507">
    <property type="entry name" value="N12N6MTFRASE"/>
</dbReference>
<dbReference type="SUPFAM" id="SSF53335">
    <property type="entry name" value="S-adenosyl-L-methionine-dependent methyltransferases"/>
    <property type="match status" value="1"/>
</dbReference>
<evidence type="ECO:0000256" key="2">
    <source>
        <dbReference type="ARBA" id="ARBA00011900"/>
    </source>
</evidence>
<keyword evidence="3 8" id="KW-0489">Methyltransferase</keyword>
<dbReference type="Pfam" id="PF02384">
    <property type="entry name" value="N6_Mtase"/>
    <property type="match status" value="1"/>
</dbReference>
<name>A0ABT8SK25_9CAUL</name>
<sequence>MSVTVEIRAALKGYAQRIRNERRAHPSVTEPGLAPAFNELLKAILPHLPAAPYNLEVLAEFSSAGVGRPDIALKLPGEQARAFIELKGLDKTTDGSKWKNAHDKRQFERFAELPHWTICNFHNLRLYARGEELAAADLVPEAALDPNRDDAAAAKLIDGHDPAAAVRIIERLAQVSPPEAKDAEHLAELLAHSAKLVRGIIRDRLAELEAEGKTDTPLHAVRKEFRDVLYSHPEAGGYSSPDFDELFSGAFAQTLAFGLLLAREAAESAETERRKKLKIAEYERVKVDKNAYKLMPDEHPLMRTTLRVLSMDEVAAEVGAGFEVMLQTVNNFDPGILALRPGGKDPILYFYEFFLETFDPAARERYGVYYTPMPVVRFMVGALDRALKEHLKTSGIADPGVHILDPATGTGTFLLGIAERLRNDVSEEHGKGQAPAALRGLAERMFGFELLIGPYAVAHYRLHHTLARGEDGKPDPAYKLPRLGVYLTDTLAKPGTASVLGSLGFVSEGIKDERQQSDQVKARQEILAIIGNPPYRRLLAGEEQSLVGNWVAEQLWEDLKKPVRDAGWGNQLNTFPELSVAFWRWSIWKLFEAENAPKKGVIAFISNRKYLTGKPYAGLRKMLRERFDRIEVYDLRGDGRAGERAGVEGDQNVFNILTGVAVTLAIADGSKVEGDLACVEYLDAWAEGRVTRKAKLDWMDEGAAAGTLPGAVPVARDVLDDMRPVPFLNGDLLAISDAFAYTRGGMQTKRDDFIYAFSEGELQARITVFRTATAVDAERMFHSTGENHYADAQAVPYSKAHVMSASYRPLDRRFIYNHRAFGAYLRQDMQALWGDVNAALYAMKGGTGGGPAIWCHGLMPDYHAFSGRGGYAFPLYDRRPGHGPYNLKVELTDALSEAYGSPVTPEAVFDAILALLSATSYSTRFAEDLEDVFPHIPFPAQRAVFDAAAAVGAEIRAVETFARQPAPAYLEGVALAETPPSGKLRPIDPRDLDEGDGLFLCADGSGRVAPIPRKVWEFAVSGYRVVPRWLSAREGIDATAADFIPQLRDLVGRVGELIDLFDKADSLLEQTLSDPLSRESLDFAARSSQDEELSGDSE</sequence>
<dbReference type="Pfam" id="PF18135">
    <property type="entry name" value="Type_ISP_C"/>
    <property type="match status" value="1"/>
</dbReference>
<feature type="domain" description="Type ISP restriction-modification enzyme LLaBIII C-terminal specificity" evidence="7">
    <location>
        <begin position="738"/>
        <end position="1039"/>
    </location>
</feature>
<dbReference type="PANTHER" id="PTHR33841">
    <property type="entry name" value="DNA METHYLTRANSFERASE YEEA-RELATED"/>
    <property type="match status" value="1"/>
</dbReference>
<dbReference type="GO" id="GO:0008168">
    <property type="term" value="F:methyltransferase activity"/>
    <property type="evidence" value="ECO:0007669"/>
    <property type="project" value="UniProtKB-KW"/>
</dbReference>
<proteinExistence type="inferred from homology"/>
<evidence type="ECO:0000259" key="7">
    <source>
        <dbReference type="Pfam" id="PF18135"/>
    </source>
</evidence>
<feature type="domain" description="DNA methylase adenine-specific" evidence="6">
    <location>
        <begin position="350"/>
        <end position="424"/>
    </location>
</feature>
<dbReference type="PANTHER" id="PTHR33841:SF1">
    <property type="entry name" value="DNA METHYLTRANSFERASE A"/>
    <property type="match status" value="1"/>
</dbReference>
<evidence type="ECO:0000256" key="3">
    <source>
        <dbReference type="ARBA" id="ARBA00022603"/>
    </source>
</evidence>
<dbReference type="RefSeq" id="WP_302108764.1">
    <property type="nucleotide sequence ID" value="NZ_JAUKTR010000001.1"/>
</dbReference>
<dbReference type="EMBL" id="JAUKTR010000001">
    <property type="protein sequence ID" value="MDO1558349.1"/>
    <property type="molecule type" value="Genomic_DNA"/>
</dbReference>
<dbReference type="InterPro" id="IPR050953">
    <property type="entry name" value="N4_N6_ade-DNA_methylase"/>
</dbReference>
<organism evidence="8 9">
    <name type="scientific">Peiella sedimenti</name>
    <dbReference type="NCBI Taxonomy" id="3061083"/>
    <lineage>
        <taxon>Bacteria</taxon>
        <taxon>Pseudomonadati</taxon>
        <taxon>Pseudomonadota</taxon>
        <taxon>Alphaproteobacteria</taxon>
        <taxon>Caulobacterales</taxon>
        <taxon>Caulobacteraceae</taxon>
        <taxon>Peiella</taxon>
    </lineage>
</organism>
<evidence type="ECO:0000259" key="6">
    <source>
        <dbReference type="Pfam" id="PF02384"/>
    </source>
</evidence>
<gene>
    <name evidence="8" type="ORF">Q0812_02775</name>
</gene>
<evidence type="ECO:0000313" key="8">
    <source>
        <dbReference type="EMBL" id="MDO1558349.1"/>
    </source>
</evidence>
<dbReference type="InterPro" id="IPR029063">
    <property type="entry name" value="SAM-dependent_MTases_sf"/>
</dbReference>
<reference evidence="8" key="1">
    <citation type="submission" date="2023-07" db="EMBL/GenBank/DDBJ databases">
        <title>Brevundimonas soil sp. nov., isolated from the soil of chemical plant.</title>
        <authorList>
            <person name="Wu N."/>
        </authorList>
    </citation>
    <scope>NUCLEOTIDE SEQUENCE</scope>
    <source>
        <strain evidence="8">XZ-24</strain>
    </source>
</reference>
<protein>
    <recommendedName>
        <fullName evidence="2">site-specific DNA-methyltransferase (adenine-specific)</fullName>
        <ecNumber evidence="2">2.1.1.72</ecNumber>
    </recommendedName>
</protein>
<keyword evidence="4" id="KW-0808">Transferase</keyword>
<dbReference type="Proteomes" id="UP001169063">
    <property type="component" value="Unassembled WGS sequence"/>
</dbReference>
<evidence type="ECO:0000256" key="4">
    <source>
        <dbReference type="ARBA" id="ARBA00022679"/>
    </source>
</evidence>
<comment type="similarity">
    <text evidence="1">Belongs to the N(4)/N(6)-methyltransferase family.</text>
</comment>